<dbReference type="PROSITE" id="PS50042">
    <property type="entry name" value="CNMP_BINDING_3"/>
    <property type="match status" value="1"/>
</dbReference>
<dbReference type="PROSITE" id="PS50011">
    <property type="entry name" value="PROTEIN_KINASE_DOM"/>
    <property type="match status" value="1"/>
</dbReference>
<dbReference type="GO" id="GO:0005524">
    <property type="term" value="F:ATP binding"/>
    <property type="evidence" value="ECO:0007669"/>
    <property type="project" value="UniProtKB-UniRule"/>
</dbReference>
<dbReference type="Gene3D" id="2.60.120.10">
    <property type="entry name" value="Jelly Rolls"/>
    <property type="match status" value="1"/>
</dbReference>
<dbReference type="InterPro" id="IPR011009">
    <property type="entry name" value="Kinase-like_dom_sf"/>
</dbReference>
<keyword evidence="12" id="KW-1185">Reference proteome</keyword>
<evidence type="ECO:0000313" key="11">
    <source>
        <dbReference type="EMBL" id="CAD7702134.1"/>
    </source>
</evidence>
<evidence type="ECO:0000256" key="5">
    <source>
        <dbReference type="ARBA" id="ARBA00022840"/>
    </source>
</evidence>
<sequence length="785" mass="84378">MAMSTDSAASLGPTGVAGLREGSPPALEARAASPSSCEAFYTPTSSWGECSAYERPGGHRAASACSAGSAADGVISASGGGMSAKSPFELADLSGLAKGMWQLSDEELSCRVSSRRNGTTPKARRTAGPRREGGGKTRSKRSGASEKEWLAAGAVEEAITELRSFSASAGQVQSMGQDPGIVRSKSTNLSMCPERREELERGLQTLLFGQSVPPEVSQAVRGGPPARETSTLQLTNDETGAACINQYVIVRSLGQGSHGRVRVCLNALDGNLYAVKTIHRAFVPSKLQQWGAGRNPKKSRHESVDGILRELAVMKKLDHPNVVKLHEVIDPKGKENIVLITEFMEKGALLKRLDGGKSGSILFQRVPEANVREVFRAVCAGLDYLHYQGIVHGDLKPDNLLVAANGDVKIADFTCSRMVAPEHFTSGVYGTPAFHAPEVIAGDQYNPYAADIWALGVCIYCAVCGELPFTGPGIMSMYNKILACEVTYPEDLELSADVKDLISKIFVRDAHDRISMEDLMHHPFLAIEGVPQLVSLRERTNPPSVIEVSVVEEDDAIDRASAVSFIRAKLKKKRYKPNDTLFKQGNPATCLYFVLDGTVALVQKYAEHGLGDVTERSCSTSLVLDMDESFMMCKFPSTWEETAKEGVLHLQKHEVKALQKRRREAFLKGEQYEHSVGVRGPGQVVGAMEPGSAPTHPYSAVAQTTVTVLKLTEEDLQNAFKKESARNLAKMASDHSALGTRTPTPEGTESGTGTVANGATATSSHDLVDHSTSRELAGHSTSSHI</sequence>
<feature type="domain" description="Protein kinase" evidence="9">
    <location>
        <begin position="247"/>
        <end position="525"/>
    </location>
</feature>
<dbReference type="AlphaFoldDB" id="A0A8S1J7D7"/>
<dbReference type="CDD" id="cd00038">
    <property type="entry name" value="CAP_ED"/>
    <property type="match status" value="1"/>
</dbReference>
<dbReference type="GO" id="GO:0030553">
    <property type="term" value="F:cGMP binding"/>
    <property type="evidence" value="ECO:0007669"/>
    <property type="project" value="UniProtKB-KW"/>
</dbReference>
<dbReference type="CDD" id="cd14008">
    <property type="entry name" value="STKc_LKB1_CaMKK"/>
    <property type="match status" value="1"/>
</dbReference>
<dbReference type="SMART" id="SM00220">
    <property type="entry name" value="S_TKc"/>
    <property type="match status" value="1"/>
</dbReference>
<evidence type="ECO:0000256" key="1">
    <source>
        <dbReference type="ARBA" id="ARBA00022535"/>
    </source>
</evidence>
<dbReference type="Proteomes" id="UP000708148">
    <property type="component" value="Unassembled WGS sequence"/>
</dbReference>
<evidence type="ECO:0000259" key="10">
    <source>
        <dbReference type="PROSITE" id="PS50042"/>
    </source>
</evidence>
<dbReference type="Gene3D" id="3.30.200.20">
    <property type="entry name" value="Phosphorylase Kinase, domain 1"/>
    <property type="match status" value="1"/>
</dbReference>
<dbReference type="PROSITE" id="PS00107">
    <property type="entry name" value="PROTEIN_KINASE_ATP"/>
    <property type="match status" value="1"/>
</dbReference>
<keyword evidence="5 7" id="KW-0067">ATP-binding</keyword>
<feature type="region of interest" description="Disordered" evidence="8">
    <location>
        <begin position="727"/>
        <end position="785"/>
    </location>
</feature>
<feature type="compositionally biased region" description="Low complexity" evidence="8">
    <location>
        <begin position="739"/>
        <end position="764"/>
    </location>
</feature>
<keyword evidence="6" id="KW-0142">cGMP-binding</keyword>
<evidence type="ECO:0000256" key="7">
    <source>
        <dbReference type="PROSITE-ProRule" id="PRU10141"/>
    </source>
</evidence>
<feature type="domain" description="Cyclic nucleotide-binding" evidence="10">
    <location>
        <begin position="570"/>
        <end position="604"/>
    </location>
</feature>
<dbReference type="InterPro" id="IPR018490">
    <property type="entry name" value="cNMP-bd_dom_sf"/>
</dbReference>
<gene>
    <name evidence="11" type="ORF">OSTQU699_LOCUS7491</name>
</gene>
<dbReference type="InterPro" id="IPR017441">
    <property type="entry name" value="Protein_kinase_ATP_BS"/>
</dbReference>
<dbReference type="InterPro" id="IPR008271">
    <property type="entry name" value="Ser/Thr_kinase_AS"/>
</dbReference>
<dbReference type="SUPFAM" id="SSF51206">
    <property type="entry name" value="cAMP-binding domain-like"/>
    <property type="match status" value="1"/>
</dbReference>
<dbReference type="InterPro" id="IPR000719">
    <property type="entry name" value="Prot_kinase_dom"/>
</dbReference>
<dbReference type="GO" id="GO:0035556">
    <property type="term" value="P:intracellular signal transduction"/>
    <property type="evidence" value="ECO:0007669"/>
    <property type="project" value="TreeGrafter"/>
</dbReference>
<name>A0A8S1J7D7_9CHLO</name>
<dbReference type="PANTHER" id="PTHR24346:SF30">
    <property type="entry name" value="MATERNAL EMBRYONIC LEUCINE ZIPPER KINASE"/>
    <property type="match status" value="1"/>
</dbReference>
<feature type="compositionally biased region" description="Basic and acidic residues" evidence="8">
    <location>
        <begin position="766"/>
        <end position="777"/>
    </location>
</feature>
<protein>
    <submittedName>
        <fullName evidence="11">Uncharacterized protein</fullName>
    </submittedName>
</protein>
<evidence type="ECO:0000256" key="2">
    <source>
        <dbReference type="ARBA" id="ARBA00022679"/>
    </source>
</evidence>
<dbReference type="SUPFAM" id="SSF56112">
    <property type="entry name" value="Protein kinase-like (PK-like)"/>
    <property type="match status" value="1"/>
</dbReference>
<dbReference type="Pfam" id="PF00069">
    <property type="entry name" value="Pkinase"/>
    <property type="match status" value="1"/>
</dbReference>
<dbReference type="GO" id="GO:0005737">
    <property type="term" value="C:cytoplasm"/>
    <property type="evidence" value="ECO:0007669"/>
    <property type="project" value="TreeGrafter"/>
</dbReference>
<accession>A0A8S1J7D7</accession>
<feature type="region of interest" description="Disordered" evidence="8">
    <location>
        <begin position="112"/>
        <end position="148"/>
    </location>
</feature>
<comment type="caution">
    <text evidence="11">The sequence shown here is derived from an EMBL/GenBank/DDBJ whole genome shotgun (WGS) entry which is preliminary data.</text>
</comment>
<evidence type="ECO:0000256" key="3">
    <source>
        <dbReference type="ARBA" id="ARBA00022741"/>
    </source>
</evidence>
<evidence type="ECO:0000313" key="12">
    <source>
        <dbReference type="Proteomes" id="UP000708148"/>
    </source>
</evidence>
<dbReference type="InterPro" id="IPR000595">
    <property type="entry name" value="cNMP-bd_dom"/>
</dbReference>
<dbReference type="FunFam" id="1.10.510.10:FF:000571">
    <property type="entry name" value="Maternal embryonic leucine zipper kinase"/>
    <property type="match status" value="1"/>
</dbReference>
<dbReference type="PROSITE" id="PS00108">
    <property type="entry name" value="PROTEIN_KINASE_ST"/>
    <property type="match status" value="1"/>
</dbReference>
<keyword evidence="2" id="KW-0808">Transferase</keyword>
<proteinExistence type="predicted"/>
<evidence type="ECO:0000256" key="4">
    <source>
        <dbReference type="ARBA" id="ARBA00022777"/>
    </source>
</evidence>
<feature type="binding site" evidence="7">
    <location>
        <position position="276"/>
    </location>
    <ligand>
        <name>ATP</name>
        <dbReference type="ChEBI" id="CHEBI:30616"/>
    </ligand>
</feature>
<dbReference type="Gene3D" id="1.10.510.10">
    <property type="entry name" value="Transferase(Phosphotransferase) domain 1"/>
    <property type="match status" value="1"/>
</dbReference>
<reference evidence="11" key="1">
    <citation type="submission" date="2020-12" db="EMBL/GenBank/DDBJ databases">
        <authorList>
            <person name="Iha C."/>
        </authorList>
    </citation>
    <scope>NUCLEOTIDE SEQUENCE</scope>
</reference>
<evidence type="ECO:0000256" key="8">
    <source>
        <dbReference type="SAM" id="MobiDB-lite"/>
    </source>
</evidence>
<dbReference type="PANTHER" id="PTHR24346">
    <property type="entry name" value="MAP/MICROTUBULE AFFINITY-REGULATING KINASE"/>
    <property type="match status" value="1"/>
</dbReference>
<keyword evidence="1" id="KW-0140">cGMP</keyword>
<dbReference type="GO" id="GO:0004674">
    <property type="term" value="F:protein serine/threonine kinase activity"/>
    <property type="evidence" value="ECO:0007669"/>
    <property type="project" value="TreeGrafter"/>
</dbReference>
<dbReference type="EMBL" id="CAJHUC010001720">
    <property type="protein sequence ID" value="CAD7702134.1"/>
    <property type="molecule type" value="Genomic_DNA"/>
</dbReference>
<feature type="region of interest" description="Disordered" evidence="8">
    <location>
        <begin position="1"/>
        <end position="35"/>
    </location>
</feature>
<dbReference type="OrthoDB" id="68483at2759"/>
<organism evidence="11 12">
    <name type="scientific">Ostreobium quekettii</name>
    <dbReference type="NCBI Taxonomy" id="121088"/>
    <lineage>
        <taxon>Eukaryota</taxon>
        <taxon>Viridiplantae</taxon>
        <taxon>Chlorophyta</taxon>
        <taxon>core chlorophytes</taxon>
        <taxon>Ulvophyceae</taxon>
        <taxon>TCBD clade</taxon>
        <taxon>Bryopsidales</taxon>
        <taxon>Ostreobineae</taxon>
        <taxon>Ostreobiaceae</taxon>
        <taxon>Ostreobium</taxon>
    </lineage>
</organism>
<dbReference type="InterPro" id="IPR014710">
    <property type="entry name" value="RmlC-like_jellyroll"/>
</dbReference>
<evidence type="ECO:0000256" key="6">
    <source>
        <dbReference type="ARBA" id="ARBA00022992"/>
    </source>
</evidence>
<keyword evidence="4" id="KW-0418">Kinase</keyword>
<evidence type="ECO:0000259" key="9">
    <source>
        <dbReference type="PROSITE" id="PS50011"/>
    </source>
</evidence>
<keyword evidence="3 7" id="KW-0547">Nucleotide-binding</keyword>